<dbReference type="Proteomes" id="UP000034562">
    <property type="component" value="Unassembled WGS sequence"/>
</dbReference>
<dbReference type="STRING" id="1618563.UU12_C0017G0003"/>
<proteinExistence type="predicted"/>
<evidence type="ECO:0000313" key="2">
    <source>
        <dbReference type="Proteomes" id="UP000034562"/>
    </source>
</evidence>
<sequence length="375" mass="40417">MTEGTCKTHIYCSPDNLTLCASSPYYGCSPNETGGTCRTYSYEPFCSEDNNNTLCDYGCTPAPYGGYCNPPPPPPVQYCTKSIPIAVNITTKTPLVDNIWARLVSGTSSIFRRMSPKLGTGTGLGEVKDIPASTNVTYKGSLNGESIESTGQLNFPHIGGISEYFLRGIQTMLRPKGFGEPISFGTPAPSIPPGTNNCVVNIPDSNVPSRYLGSFKSNFIDLTNRWATGCTGADNNMADECYNWVVSTAIGSGVNPAFALTIWLNESGASNYCAGGPTTQDFGINLLALYKNIGGQLRVFSNMAKMKLCDGMPGFVEPMHGWMSRFQSNTGVCNPNDPVATKYYTDVMATTWSWVSGCPRNGKFGITWPTDMICP</sequence>
<gene>
    <name evidence="1" type="ORF">UU12_C0017G0003</name>
</gene>
<organism evidence="1 2">
    <name type="scientific">Candidatus Woesebacteria bacterium GW2011_GWA2_40_7b</name>
    <dbReference type="NCBI Taxonomy" id="1618563"/>
    <lineage>
        <taxon>Bacteria</taxon>
        <taxon>Candidatus Woeseibacteriota</taxon>
    </lineage>
</organism>
<name>A0A0G0W679_9BACT</name>
<accession>A0A0G0W679</accession>
<dbReference type="AlphaFoldDB" id="A0A0G0W679"/>
<dbReference type="EMBL" id="LBZK01000017">
    <property type="protein sequence ID" value="KKR70752.1"/>
    <property type="molecule type" value="Genomic_DNA"/>
</dbReference>
<protein>
    <submittedName>
        <fullName evidence="1">Uncharacterized protein</fullName>
    </submittedName>
</protein>
<comment type="caution">
    <text evidence="1">The sequence shown here is derived from an EMBL/GenBank/DDBJ whole genome shotgun (WGS) entry which is preliminary data.</text>
</comment>
<reference evidence="1 2" key="1">
    <citation type="journal article" date="2015" name="Nature">
        <title>rRNA introns, odd ribosomes, and small enigmatic genomes across a large radiation of phyla.</title>
        <authorList>
            <person name="Brown C.T."/>
            <person name="Hug L.A."/>
            <person name="Thomas B.C."/>
            <person name="Sharon I."/>
            <person name="Castelle C.J."/>
            <person name="Singh A."/>
            <person name="Wilkins M.J."/>
            <person name="Williams K.H."/>
            <person name="Banfield J.F."/>
        </authorList>
    </citation>
    <scope>NUCLEOTIDE SEQUENCE [LARGE SCALE GENOMIC DNA]</scope>
</reference>
<evidence type="ECO:0000313" key="1">
    <source>
        <dbReference type="EMBL" id="KKR70752.1"/>
    </source>
</evidence>